<dbReference type="InterPro" id="IPR000531">
    <property type="entry name" value="Beta-barrel_TonB"/>
</dbReference>
<evidence type="ECO:0000256" key="8">
    <source>
        <dbReference type="PROSITE-ProRule" id="PRU01360"/>
    </source>
</evidence>
<comment type="caution">
    <text evidence="13">The sequence shown here is derived from an EMBL/GenBank/DDBJ whole genome shotgun (WGS) entry which is preliminary data.</text>
</comment>
<organism evidence="13 14">
    <name type="scientific">Segatella copri</name>
    <dbReference type="NCBI Taxonomy" id="165179"/>
    <lineage>
        <taxon>Bacteria</taxon>
        <taxon>Pseudomonadati</taxon>
        <taxon>Bacteroidota</taxon>
        <taxon>Bacteroidia</taxon>
        <taxon>Bacteroidales</taxon>
        <taxon>Prevotellaceae</taxon>
        <taxon>Segatella</taxon>
    </lineage>
</organism>
<evidence type="ECO:0000256" key="10">
    <source>
        <dbReference type="SAM" id="SignalP"/>
    </source>
</evidence>
<dbReference type="AlphaFoldDB" id="A0A6G1U3C0"/>
<dbReference type="SUPFAM" id="SSF49464">
    <property type="entry name" value="Carboxypeptidase regulatory domain-like"/>
    <property type="match status" value="1"/>
</dbReference>
<dbReference type="EMBL" id="VZCB01000084">
    <property type="protein sequence ID" value="MQN81655.1"/>
    <property type="molecule type" value="Genomic_DNA"/>
</dbReference>
<evidence type="ECO:0000256" key="9">
    <source>
        <dbReference type="RuleBase" id="RU003357"/>
    </source>
</evidence>
<keyword evidence="4 8" id="KW-0812">Transmembrane</keyword>
<sequence length="1092" mass="121454">MYQQLKRASMALALGSVCIGAFAQQKTIQGTVKDSNGEPMIGVTITDQNGKAGGITDLDGNFTIQNVEPNTVLTFSYIGCKTQKIKVGGQKSWNITLEDDNAALDEVVVVGYGTMRKRDVTGSIASINSDKIAARGTTNLAESLQGSVPGVNITQSGSRAGAGFNIQVRGQASINKQAQPLYVIDGVVCDNMDFLNPDDIDRIDVLKDASSTAIYGSRASAGVIMITTKGSKGADKAQKATISYDGYYGVKKLARMPELMGANEFMDYRFARYTTLDGKSYDGSSRKGVDADGHPHYIIKDTDLNSAFLTRKGGTSYKDSKLYELMMDPSFDGYDWKKMVTRTAAQQNHFISAAGATDKVNYRVGMGYQGEENVFKGNDYERFNLKGAMDAKLSKIFDAGFSVNLSMSSTEDVCTDGTYSPYVNAFYFNPFVSPTDADGNLIPNPGAKAAFGSDAQFTSTYNPLIDLYDGNYTNETKKYTMMGNLYLRANIMKGLKFTTTFSPNYSHKRQGIFYATGINEGNDVGSTYYQKNKTNFASVANTSRMDWTWDNQIDYNETFGDHNIGAMALFSLYKSNTEYQYEEAKGIANDHTTFHNQSSASGDKNLSSSYNESSLESFAFRANYSYKGRYMATATLRADGSSRFADGNRWGWFPSVAAAWRISDEAWMKQFSSWLDNTKLRVSYGVTGNNNVGDYVTIASATGPTYVTLGGTEVQGYHPNGLVNTALIWEKVKEFDLGLDLSFLKNRINVTADFYNRLSDGQIMSRSVPLETGEKTSTFNVGSVQNRGIELGLQFNIINKKDFSWSANVNFARNWNKIKELSNGKIDEVANNWFIGEPLNVLRDYTHTEVITDKGVTMHTMNGDKHYTLKEFYDKYGKKYKWYEGQVAVNDWNDDGKIDDSDKQIYGCTDPRWTGSLSTNIYFKGFDFSIMFYTKSGFWSRSYFHEKYMKYSDRGNAHMKLDYYIPAGAPIINHETGEITTATETHYGKYPYPNNSDTSMGGYFGDKGSAKGEGFQYQKTSFTKVKNITLGYTLPKNVVSKAGIRTLRVYMNILNPFCFTNYKGFDPEWASQSLQNGGPSSVTYQFGVNLKF</sequence>
<accession>A0A6G1U3C0</accession>
<evidence type="ECO:0000259" key="12">
    <source>
        <dbReference type="Pfam" id="PF07715"/>
    </source>
</evidence>
<comment type="subcellular location">
    <subcellularLocation>
        <location evidence="1 8">Cell outer membrane</location>
        <topology evidence="1 8">Multi-pass membrane protein</topology>
    </subcellularLocation>
</comment>
<dbReference type="SUPFAM" id="SSF56935">
    <property type="entry name" value="Porins"/>
    <property type="match status" value="1"/>
</dbReference>
<dbReference type="Gene3D" id="2.60.40.1120">
    <property type="entry name" value="Carboxypeptidase-like, regulatory domain"/>
    <property type="match status" value="1"/>
</dbReference>
<protein>
    <submittedName>
        <fullName evidence="13">TonB-dependent receptor</fullName>
    </submittedName>
</protein>
<dbReference type="Gene3D" id="2.40.170.20">
    <property type="entry name" value="TonB-dependent receptor, beta-barrel domain"/>
    <property type="match status" value="1"/>
</dbReference>
<evidence type="ECO:0000256" key="3">
    <source>
        <dbReference type="ARBA" id="ARBA00022452"/>
    </source>
</evidence>
<gene>
    <name evidence="13" type="ORF">F7D73_12005</name>
</gene>
<dbReference type="FunFam" id="2.170.130.10:FF:000008">
    <property type="entry name" value="SusC/RagA family TonB-linked outer membrane protein"/>
    <property type="match status" value="1"/>
</dbReference>
<dbReference type="Pfam" id="PF13715">
    <property type="entry name" value="CarbopepD_reg_2"/>
    <property type="match status" value="1"/>
</dbReference>
<dbReference type="InterPro" id="IPR008969">
    <property type="entry name" value="CarboxyPept-like_regulatory"/>
</dbReference>
<evidence type="ECO:0000256" key="1">
    <source>
        <dbReference type="ARBA" id="ARBA00004571"/>
    </source>
</evidence>
<reference evidence="13 14" key="1">
    <citation type="submission" date="2019-09" db="EMBL/GenBank/DDBJ databases">
        <title>Distinct polysaccharide growth profiles of human intestinal Prevotella copri isolates.</title>
        <authorList>
            <person name="Fehlner-Peach H."/>
            <person name="Magnabosco C."/>
            <person name="Raghavan V."/>
            <person name="Scher J.U."/>
            <person name="Tett A."/>
            <person name="Cox L.M."/>
            <person name="Gottsegen C."/>
            <person name="Watters A."/>
            <person name="Wiltshire- Gordon J.D."/>
            <person name="Segata N."/>
            <person name="Bonneau R."/>
            <person name="Littman D.R."/>
        </authorList>
    </citation>
    <scope>NUCLEOTIDE SEQUENCE [LARGE SCALE GENOMIC DNA]</scope>
    <source>
        <strain evidence="14">iA622</strain>
    </source>
</reference>
<dbReference type="InterPro" id="IPR037066">
    <property type="entry name" value="Plug_dom_sf"/>
</dbReference>
<evidence type="ECO:0000256" key="4">
    <source>
        <dbReference type="ARBA" id="ARBA00022692"/>
    </source>
</evidence>
<keyword evidence="2 8" id="KW-0813">Transport</keyword>
<dbReference type="RefSeq" id="WP_153125016.1">
    <property type="nucleotide sequence ID" value="NZ_VZCB01000084.1"/>
</dbReference>
<keyword evidence="3 8" id="KW-1134">Transmembrane beta strand</keyword>
<dbReference type="Gene3D" id="2.170.130.10">
    <property type="entry name" value="TonB-dependent receptor, plug domain"/>
    <property type="match status" value="1"/>
</dbReference>
<keyword evidence="5 9" id="KW-0798">TonB box</keyword>
<keyword evidence="7 8" id="KW-0998">Cell outer membrane</keyword>
<evidence type="ECO:0000256" key="2">
    <source>
        <dbReference type="ARBA" id="ARBA00022448"/>
    </source>
</evidence>
<keyword evidence="10" id="KW-0732">Signal</keyword>
<feature type="domain" description="TonB-dependent receptor-like beta-barrel" evidence="11">
    <location>
        <begin position="450"/>
        <end position="1049"/>
    </location>
</feature>
<dbReference type="InterPro" id="IPR023996">
    <property type="entry name" value="TonB-dep_OMP_SusC/RagA"/>
</dbReference>
<dbReference type="InterPro" id="IPR012910">
    <property type="entry name" value="Plug_dom"/>
</dbReference>
<feature type="domain" description="TonB-dependent receptor plug" evidence="12">
    <location>
        <begin position="117"/>
        <end position="223"/>
    </location>
</feature>
<dbReference type="OrthoDB" id="9768177at2"/>
<evidence type="ECO:0000256" key="7">
    <source>
        <dbReference type="ARBA" id="ARBA00023237"/>
    </source>
</evidence>
<evidence type="ECO:0000256" key="5">
    <source>
        <dbReference type="ARBA" id="ARBA00023077"/>
    </source>
</evidence>
<feature type="signal peptide" evidence="10">
    <location>
        <begin position="1"/>
        <end position="23"/>
    </location>
</feature>
<dbReference type="Pfam" id="PF07715">
    <property type="entry name" value="Plug"/>
    <property type="match status" value="1"/>
</dbReference>
<dbReference type="InterPro" id="IPR023997">
    <property type="entry name" value="TonB-dep_OMP_SusC/RagA_CS"/>
</dbReference>
<feature type="chain" id="PRO_5026105865" evidence="10">
    <location>
        <begin position="24"/>
        <end position="1092"/>
    </location>
</feature>
<keyword evidence="6 8" id="KW-0472">Membrane</keyword>
<name>A0A6G1U3C0_9BACT</name>
<dbReference type="InterPro" id="IPR039426">
    <property type="entry name" value="TonB-dep_rcpt-like"/>
</dbReference>
<comment type="similarity">
    <text evidence="8 9">Belongs to the TonB-dependent receptor family.</text>
</comment>
<dbReference type="PROSITE" id="PS52016">
    <property type="entry name" value="TONB_DEPENDENT_REC_3"/>
    <property type="match status" value="1"/>
</dbReference>
<proteinExistence type="inferred from homology"/>
<evidence type="ECO:0000259" key="11">
    <source>
        <dbReference type="Pfam" id="PF00593"/>
    </source>
</evidence>
<dbReference type="Pfam" id="PF00593">
    <property type="entry name" value="TonB_dep_Rec_b-barrel"/>
    <property type="match status" value="1"/>
</dbReference>
<dbReference type="NCBIfam" id="TIGR04056">
    <property type="entry name" value="OMP_RagA_SusC"/>
    <property type="match status" value="1"/>
</dbReference>
<dbReference type="GO" id="GO:0009279">
    <property type="term" value="C:cell outer membrane"/>
    <property type="evidence" value="ECO:0007669"/>
    <property type="project" value="UniProtKB-SubCell"/>
</dbReference>
<evidence type="ECO:0000256" key="6">
    <source>
        <dbReference type="ARBA" id="ARBA00023136"/>
    </source>
</evidence>
<dbReference type="InterPro" id="IPR036942">
    <property type="entry name" value="Beta-barrel_TonB_sf"/>
</dbReference>
<evidence type="ECO:0000313" key="14">
    <source>
        <dbReference type="Proteomes" id="UP000480425"/>
    </source>
</evidence>
<keyword evidence="13" id="KW-0675">Receptor</keyword>
<dbReference type="NCBIfam" id="TIGR04057">
    <property type="entry name" value="SusC_RagA_signa"/>
    <property type="match status" value="1"/>
</dbReference>
<evidence type="ECO:0000313" key="13">
    <source>
        <dbReference type="EMBL" id="MQN81655.1"/>
    </source>
</evidence>
<dbReference type="Proteomes" id="UP000480425">
    <property type="component" value="Unassembled WGS sequence"/>
</dbReference>